<dbReference type="Pfam" id="PF04203">
    <property type="entry name" value="Sortase"/>
    <property type="match status" value="1"/>
</dbReference>
<name>A0A7K1FTE0_9ACTN</name>
<keyword evidence="1" id="KW-0378">Hydrolase</keyword>
<dbReference type="InterPro" id="IPR023365">
    <property type="entry name" value="Sortase_dom-sf"/>
</dbReference>
<feature type="compositionally biased region" description="Pro residues" evidence="2">
    <location>
        <begin position="8"/>
        <end position="29"/>
    </location>
</feature>
<evidence type="ECO:0000313" key="3">
    <source>
        <dbReference type="EMBL" id="MTD17360.1"/>
    </source>
</evidence>
<dbReference type="CDD" id="cd05829">
    <property type="entry name" value="Sortase_F"/>
    <property type="match status" value="1"/>
</dbReference>
<dbReference type="Proteomes" id="UP000460221">
    <property type="component" value="Unassembled WGS sequence"/>
</dbReference>
<comment type="caution">
    <text evidence="3">The sequence shown here is derived from an EMBL/GenBank/DDBJ whole genome shotgun (WGS) entry which is preliminary data.</text>
</comment>
<organism evidence="3 4">
    <name type="scientific">Nakamurella alba</name>
    <dbReference type="NCBI Taxonomy" id="2665158"/>
    <lineage>
        <taxon>Bacteria</taxon>
        <taxon>Bacillati</taxon>
        <taxon>Actinomycetota</taxon>
        <taxon>Actinomycetes</taxon>
        <taxon>Nakamurellales</taxon>
        <taxon>Nakamurellaceae</taxon>
        <taxon>Nakamurella</taxon>
    </lineage>
</organism>
<gene>
    <name evidence="3" type="ORF">GIS00_25850</name>
</gene>
<sequence>MTRSPSPSSAPKPSPTPIPTPTTPTPTPTTPTSQPGIPVSVSVPSIGIDEQLIDLGIAADGTAQTPEDYSRAGWFATGGRPGQFGLPTVILGHVDSLDGPAVFFRLRDTAVGDSVAVGLQDGRTATYTVTAVDRYPKDDFPTFAVYGATPTDTLRLVTCGGEFDRAAGSYLDNIVVTAVRA</sequence>
<keyword evidence="4" id="KW-1185">Reference proteome</keyword>
<dbReference type="Gene3D" id="2.40.260.10">
    <property type="entry name" value="Sortase"/>
    <property type="match status" value="1"/>
</dbReference>
<reference evidence="3 4" key="1">
    <citation type="submission" date="2019-11" db="EMBL/GenBank/DDBJ databases">
        <authorList>
            <person name="Jiang L.-Q."/>
        </authorList>
    </citation>
    <scope>NUCLEOTIDE SEQUENCE [LARGE SCALE GENOMIC DNA]</scope>
    <source>
        <strain evidence="3 4">YIM 132087</strain>
    </source>
</reference>
<proteinExistence type="predicted"/>
<dbReference type="InterPro" id="IPR042001">
    <property type="entry name" value="Sortase_F"/>
</dbReference>
<dbReference type="SUPFAM" id="SSF63817">
    <property type="entry name" value="Sortase"/>
    <property type="match status" value="1"/>
</dbReference>
<protein>
    <submittedName>
        <fullName evidence="3">Sortase</fullName>
    </submittedName>
</protein>
<feature type="region of interest" description="Disordered" evidence="2">
    <location>
        <begin position="1"/>
        <end position="41"/>
    </location>
</feature>
<evidence type="ECO:0000256" key="2">
    <source>
        <dbReference type="SAM" id="MobiDB-lite"/>
    </source>
</evidence>
<dbReference type="EMBL" id="WLYK01000018">
    <property type="protein sequence ID" value="MTD17360.1"/>
    <property type="molecule type" value="Genomic_DNA"/>
</dbReference>
<dbReference type="AlphaFoldDB" id="A0A7K1FTE0"/>
<evidence type="ECO:0000256" key="1">
    <source>
        <dbReference type="ARBA" id="ARBA00022801"/>
    </source>
</evidence>
<dbReference type="GO" id="GO:0016787">
    <property type="term" value="F:hydrolase activity"/>
    <property type="evidence" value="ECO:0007669"/>
    <property type="project" value="UniProtKB-KW"/>
</dbReference>
<dbReference type="InterPro" id="IPR005754">
    <property type="entry name" value="Sortase"/>
</dbReference>
<accession>A0A7K1FTE0</accession>
<evidence type="ECO:0000313" key="4">
    <source>
        <dbReference type="Proteomes" id="UP000460221"/>
    </source>
</evidence>